<proteinExistence type="predicted"/>
<evidence type="ECO:0000313" key="2">
    <source>
        <dbReference type="Proteomes" id="UP000094960"/>
    </source>
</evidence>
<protein>
    <submittedName>
        <fullName evidence="1">Uncharacterized protein</fullName>
    </submittedName>
</protein>
<keyword evidence="2" id="KW-1185">Reference proteome</keyword>
<sequence>MRRLSQGCTAVACQPGSADGREMTEEQHHEAAAKLGRLWATIGFEPFQDGVHILDCHLQRPQDLLTERQEEFTALCRSWREHRRS</sequence>
<evidence type="ECO:0000313" key="1">
    <source>
        <dbReference type="EMBL" id="AOR36778.1"/>
    </source>
</evidence>
<dbReference type="EMBL" id="CP017248">
    <property type="protein sequence ID" value="AOR36778.1"/>
    <property type="molecule type" value="Genomic_DNA"/>
</dbReference>
<reference evidence="2" key="1">
    <citation type="submission" date="2016-09" db="EMBL/GenBank/DDBJ databases">
        <title>Streptomyces puniciscabiei strain:TW1S1 Genome sequencing and assembly.</title>
        <authorList>
            <person name="Kim M.-K."/>
            <person name="Kim S.B."/>
        </authorList>
    </citation>
    <scope>NUCLEOTIDE SEQUENCE [LARGE SCALE GENOMIC DNA]</scope>
    <source>
        <strain evidence="2">TW1S1</strain>
    </source>
</reference>
<dbReference type="KEGG" id="spun:BFF78_00145"/>
<name>A0A1D7YMG0_9ACTN</name>
<dbReference type="Proteomes" id="UP000094960">
    <property type="component" value="Chromosome"/>
</dbReference>
<organism evidence="1 2">
    <name type="scientific">Streptomyces fodineus</name>
    <dbReference type="NCBI Taxonomy" id="1904616"/>
    <lineage>
        <taxon>Bacteria</taxon>
        <taxon>Bacillati</taxon>
        <taxon>Actinomycetota</taxon>
        <taxon>Actinomycetes</taxon>
        <taxon>Kitasatosporales</taxon>
        <taxon>Streptomycetaceae</taxon>
        <taxon>Streptomyces</taxon>
    </lineage>
</organism>
<dbReference type="AlphaFoldDB" id="A0A1D7YMG0"/>
<accession>A0A1D7YMG0</accession>
<gene>
    <name evidence="1" type="ORF">BFF78_00145</name>
</gene>